<dbReference type="OrthoDB" id="202195at2759"/>
<evidence type="ECO:0000313" key="2">
    <source>
        <dbReference type="Proteomes" id="UP000076837"/>
    </source>
</evidence>
<dbReference type="Proteomes" id="UP000076837">
    <property type="component" value="Unassembled WGS sequence"/>
</dbReference>
<protein>
    <submittedName>
        <fullName evidence="1">Uncharacterized protein</fullName>
    </submittedName>
</protein>
<comment type="caution">
    <text evidence="1">The sequence shown here is derived from an EMBL/GenBank/DDBJ whole genome shotgun (WGS) entry which is preliminary data.</text>
</comment>
<dbReference type="InterPro" id="IPR010530">
    <property type="entry name" value="B12D"/>
</dbReference>
<gene>
    <name evidence="1" type="ORF">ST47_g10190</name>
</gene>
<name>A0A162VX32_DIDRA</name>
<dbReference type="EMBL" id="JYNV01000322">
    <property type="protein sequence ID" value="KZM18656.1"/>
    <property type="molecule type" value="Genomic_DNA"/>
</dbReference>
<accession>A0A162VX32</accession>
<dbReference type="AlphaFoldDB" id="A0A162VX32"/>
<reference evidence="1 2" key="1">
    <citation type="journal article" date="2016" name="Sci. Rep.">
        <title>Draft genome sequencing and secretome analysis of fungal phytopathogen Ascochyta rabiei provides insight into the necrotrophic effector repertoire.</title>
        <authorList>
            <person name="Verma S."/>
            <person name="Gazara R.K."/>
            <person name="Nizam S."/>
            <person name="Parween S."/>
            <person name="Chattopadhyay D."/>
            <person name="Verma P.K."/>
        </authorList>
    </citation>
    <scope>NUCLEOTIDE SEQUENCE [LARGE SCALE GENOMIC DNA]</scope>
    <source>
        <strain evidence="1 2">ArDII</strain>
    </source>
</reference>
<dbReference type="Pfam" id="PF06522">
    <property type="entry name" value="B12D"/>
    <property type="match status" value="1"/>
</dbReference>
<proteinExistence type="predicted"/>
<sequence>MFKATRALAMRPSAMMMMRQTPRMTMRQSPQLFVRQTLQLRSPVPKQEQGAHTASQRLRQLKNIPTEIWPLIIVLGVAVVMAFFSLGRKLWVDKTLRLKRQGKEQ</sequence>
<organism evidence="1 2">
    <name type="scientific">Didymella rabiei</name>
    <name type="common">Chickpea ascochyta blight fungus</name>
    <name type="synonym">Mycosphaerella rabiei</name>
    <dbReference type="NCBI Taxonomy" id="5454"/>
    <lineage>
        <taxon>Eukaryota</taxon>
        <taxon>Fungi</taxon>
        <taxon>Dikarya</taxon>
        <taxon>Ascomycota</taxon>
        <taxon>Pezizomycotina</taxon>
        <taxon>Dothideomycetes</taxon>
        <taxon>Pleosporomycetidae</taxon>
        <taxon>Pleosporales</taxon>
        <taxon>Pleosporineae</taxon>
        <taxon>Didymellaceae</taxon>
        <taxon>Ascochyta</taxon>
    </lineage>
</organism>
<keyword evidence="2" id="KW-1185">Reference proteome</keyword>
<evidence type="ECO:0000313" key="1">
    <source>
        <dbReference type="EMBL" id="KZM18656.1"/>
    </source>
</evidence>